<proteinExistence type="inferred from homology"/>
<keyword evidence="2" id="KW-0698">rRNA processing</keyword>
<keyword evidence="1" id="KW-0963">Cytoplasm</keyword>
<evidence type="ECO:0000256" key="5">
    <source>
        <dbReference type="ARBA" id="ARBA00022691"/>
    </source>
</evidence>
<dbReference type="CDD" id="cd11648">
    <property type="entry name" value="RsmI"/>
    <property type="match status" value="1"/>
</dbReference>
<dbReference type="GO" id="GO:0032259">
    <property type="term" value="P:methylation"/>
    <property type="evidence" value="ECO:0007669"/>
    <property type="project" value="UniProtKB-KW"/>
</dbReference>
<dbReference type="HAMAP" id="MF_01877">
    <property type="entry name" value="16SrRNA_methyltr_I"/>
    <property type="match status" value="1"/>
</dbReference>
<dbReference type="InterPro" id="IPR000878">
    <property type="entry name" value="4pyrrol_Mease"/>
</dbReference>
<keyword evidence="3" id="KW-0489">Methyltransferase</keyword>
<evidence type="ECO:0000256" key="2">
    <source>
        <dbReference type="ARBA" id="ARBA00022552"/>
    </source>
</evidence>
<dbReference type="PANTHER" id="PTHR46111:SF1">
    <property type="entry name" value="RIBOSOMAL RNA SMALL SUBUNIT METHYLTRANSFERASE I"/>
    <property type="match status" value="1"/>
</dbReference>
<evidence type="ECO:0000256" key="4">
    <source>
        <dbReference type="ARBA" id="ARBA00022679"/>
    </source>
</evidence>
<dbReference type="Gene3D" id="3.30.950.10">
    <property type="entry name" value="Methyltransferase, Cobalt-precorrin-4 Transmethylase, Domain 2"/>
    <property type="match status" value="1"/>
</dbReference>
<dbReference type="PANTHER" id="PTHR46111">
    <property type="entry name" value="RIBOSOMAL RNA SMALL SUBUNIT METHYLTRANSFERASE I"/>
    <property type="match status" value="1"/>
</dbReference>
<dbReference type="AlphaFoldDB" id="A0A381TRT8"/>
<dbReference type="InterPro" id="IPR014776">
    <property type="entry name" value="4pyrrole_Mease_sub2"/>
</dbReference>
<dbReference type="GO" id="GO:0006364">
    <property type="term" value="P:rRNA processing"/>
    <property type="evidence" value="ECO:0007669"/>
    <property type="project" value="UniProtKB-KW"/>
</dbReference>
<dbReference type="Gene3D" id="3.40.1010.10">
    <property type="entry name" value="Cobalt-precorrin-4 Transmethylase, Domain 1"/>
    <property type="match status" value="1"/>
</dbReference>
<keyword evidence="5" id="KW-0949">S-adenosyl-L-methionine</keyword>
<protein>
    <recommendedName>
        <fullName evidence="6">Tetrapyrrole methylase domain-containing protein</fullName>
    </recommendedName>
</protein>
<dbReference type="InterPro" id="IPR035996">
    <property type="entry name" value="4pyrrol_Methylase_sf"/>
</dbReference>
<evidence type="ECO:0000256" key="3">
    <source>
        <dbReference type="ARBA" id="ARBA00022603"/>
    </source>
</evidence>
<dbReference type="InterPro" id="IPR014777">
    <property type="entry name" value="4pyrrole_Mease_sub1"/>
</dbReference>
<evidence type="ECO:0000313" key="7">
    <source>
        <dbReference type="EMBL" id="SVA17617.1"/>
    </source>
</evidence>
<gene>
    <name evidence="7" type="ORF">METZ01_LOCUS70471</name>
</gene>
<organism evidence="7">
    <name type="scientific">marine metagenome</name>
    <dbReference type="NCBI Taxonomy" id="408172"/>
    <lineage>
        <taxon>unclassified sequences</taxon>
        <taxon>metagenomes</taxon>
        <taxon>ecological metagenomes</taxon>
    </lineage>
</organism>
<dbReference type="NCBIfam" id="TIGR00096">
    <property type="entry name" value="16S rRNA (cytidine(1402)-2'-O)-methyltransferase"/>
    <property type="match status" value="1"/>
</dbReference>
<dbReference type="PIRSF" id="PIRSF005917">
    <property type="entry name" value="MTase_YraL"/>
    <property type="match status" value="1"/>
</dbReference>
<dbReference type="InterPro" id="IPR008189">
    <property type="entry name" value="rRNA_ssu_MeTfrase_I"/>
</dbReference>
<dbReference type="SUPFAM" id="SSF53790">
    <property type="entry name" value="Tetrapyrrole methylase"/>
    <property type="match status" value="1"/>
</dbReference>
<reference evidence="7" key="1">
    <citation type="submission" date="2018-05" db="EMBL/GenBank/DDBJ databases">
        <authorList>
            <person name="Lanie J.A."/>
            <person name="Ng W.-L."/>
            <person name="Kazmierczak K.M."/>
            <person name="Andrzejewski T.M."/>
            <person name="Davidsen T.M."/>
            <person name="Wayne K.J."/>
            <person name="Tettelin H."/>
            <person name="Glass J.I."/>
            <person name="Rusch D."/>
            <person name="Podicherti R."/>
            <person name="Tsui H.-C.T."/>
            <person name="Winkler M.E."/>
        </authorList>
    </citation>
    <scope>NUCLEOTIDE SEQUENCE</scope>
</reference>
<dbReference type="GO" id="GO:0008168">
    <property type="term" value="F:methyltransferase activity"/>
    <property type="evidence" value="ECO:0007669"/>
    <property type="project" value="UniProtKB-KW"/>
</dbReference>
<name>A0A381TRT8_9ZZZZ</name>
<accession>A0A381TRT8</accession>
<dbReference type="Pfam" id="PF00590">
    <property type="entry name" value="TP_methylase"/>
    <property type="match status" value="1"/>
</dbReference>
<sequence>MPSLYIVGTPIGNLSDISERAIQTLRESHTIVAEDTRITGKLLSRFGIKTPMVSFNKDNAEKRIPSLIKILKEHDMSLVTDAGTPGISDPGFELIRSLRSHAVDIIPIPGPSAVTTALSTAPFSTDSFYFAGFAPRKKKDILQLVAKTRPLKVPVVLFESPKRIINLLKILSEETPEQEVLIMREMTKMYEERFIGTVKEALDFFQKPRGEFTIVLAPSPEDNPRLTDIEISDTIKRLSKEVSGTRELARHLSELSGLSNSEAYRRVLDTPLSEEP</sequence>
<feature type="domain" description="Tetrapyrrole methylase" evidence="6">
    <location>
        <begin position="4"/>
        <end position="201"/>
    </location>
</feature>
<dbReference type="EMBL" id="UINC01004893">
    <property type="protein sequence ID" value="SVA17617.1"/>
    <property type="molecule type" value="Genomic_DNA"/>
</dbReference>
<evidence type="ECO:0000259" key="6">
    <source>
        <dbReference type="Pfam" id="PF00590"/>
    </source>
</evidence>
<keyword evidence="4" id="KW-0808">Transferase</keyword>
<evidence type="ECO:0000256" key="1">
    <source>
        <dbReference type="ARBA" id="ARBA00022490"/>
    </source>
</evidence>